<evidence type="ECO:0000313" key="7">
    <source>
        <dbReference type="Proteomes" id="UP000577386"/>
    </source>
</evidence>
<keyword evidence="1" id="KW-0805">Transcription regulation</keyword>
<dbReference type="Gene3D" id="1.10.10.10">
    <property type="entry name" value="Winged helix-like DNA-binding domain superfamily/Winged helix DNA-binding domain"/>
    <property type="match status" value="1"/>
</dbReference>
<evidence type="ECO:0000256" key="3">
    <source>
        <dbReference type="ARBA" id="ARBA00023163"/>
    </source>
</evidence>
<organism evidence="6 7">
    <name type="scientific">Streptomyces murinus</name>
    <dbReference type="NCBI Taxonomy" id="33900"/>
    <lineage>
        <taxon>Bacteria</taxon>
        <taxon>Bacillati</taxon>
        <taxon>Actinomycetota</taxon>
        <taxon>Actinomycetes</taxon>
        <taxon>Kitasatosporales</taxon>
        <taxon>Streptomycetaceae</taxon>
        <taxon>Streptomyces</taxon>
    </lineage>
</organism>
<name>A0A7W3NPW6_STRMR</name>
<keyword evidence="2" id="KW-0238">DNA-binding</keyword>
<dbReference type="EMBL" id="JACJIJ010000002">
    <property type="protein sequence ID" value="MBA9054488.1"/>
    <property type="molecule type" value="Genomic_DNA"/>
</dbReference>
<sequence>MDPEHASVREPRASRASHREIADELRSRIGSGALRPGQRMPTQAELAEEFGVERGAVRQALDILHAERLLTGVSKGSPARVAEGAWPGWAAAPPQPTVVGLGPRVAAAFAAPQVRIDALCLTSVSLTLAVGEQLRLIHAGELKPAKIDVRVLLPSHRIELAFPTPVDPVHAGDGGLLHERWLAVRNAQGLVLRQNLLALRTTHGIDVRLTFRALPFTPPVKLYLLNEAEALFAYYTLGRHEQREFGGEPLQLYDADGTRSMLFAFGPGAGTRDAGTRDAGTREAEARDAAFVAESRRWFDALWETISSDLELT</sequence>
<dbReference type="GeneID" id="93982219"/>
<dbReference type="PRINTS" id="PR00035">
    <property type="entry name" value="HTHGNTR"/>
</dbReference>
<evidence type="ECO:0000313" key="6">
    <source>
        <dbReference type="EMBL" id="MBA9054488.1"/>
    </source>
</evidence>
<reference evidence="6 7" key="1">
    <citation type="submission" date="2020-08" db="EMBL/GenBank/DDBJ databases">
        <title>Sequencing the genomes of 1000 actinobacteria strains.</title>
        <authorList>
            <person name="Klenk H.-P."/>
        </authorList>
    </citation>
    <scope>NUCLEOTIDE SEQUENCE [LARGE SCALE GENOMIC DNA]</scope>
    <source>
        <strain evidence="6 7">DSM 41827</strain>
    </source>
</reference>
<dbReference type="InterPro" id="IPR036388">
    <property type="entry name" value="WH-like_DNA-bd_sf"/>
</dbReference>
<comment type="caution">
    <text evidence="6">The sequence shown here is derived from an EMBL/GenBank/DDBJ whole genome shotgun (WGS) entry which is preliminary data.</text>
</comment>
<dbReference type="GO" id="GO:0003677">
    <property type="term" value="F:DNA binding"/>
    <property type="evidence" value="ECO:0007669"/>
    <property type="project" value="UniProtKB-KW"/>
</dbReference>
<evidence type="ECO:0000256" key="2">
    <source>
        <dbReference type="ARBA" id="ARBA00023125"/>
    </source>
</evidence>
<evidence type="ECO:0000256" key="1">
    <source>
        <dbReference type="ARBA" id="ARBA00023015"/>
    </source>
</evidence>
<dbReference type="InterPro" id="IPR036390">
    <property type="entry name" value="WH_DNA-bd_sf"/>
</dbReference>
<dbReference type="PANTHER" id="PTHR43537:SF24">
    <property type="entry name" value="GLUCONATE OPERON TRANSCRIPTIONAL REPRESSOR"/>
    <property type="match status" value="1"/>
</dbReference>
<protein>
    <recommendedName>
        <fullName evidence="5">HTH gntR-type domain-containing protein</fullName>
    </recommendedName>
</protein>
<dbReference type="SMART" id="SM00345">
    <property type="entry name" value="HTH_GNTR"/>
    <property type="match status" value="1"/>
</dbReference>
<accession>A0A7W3NPW6</accession>
<keyword evidence="7" id="KW-1185">Reference proteome</keyword>
<gene>
    <name evidence="6" type="ORF">HDA42_003666</name>
</gene>
<dbReference type="InterPro" id="IPR000524">
    <property type="entry name" value="Tscrpt_reg_HTH_GntR"/>
</dbReference>
<dbReference type="GO" id="GO:0003700">
    <property type="term" value="F:DNA-binding transcription factor activity"/>
    <property type="evidence" value="ECO:0007669"/>
    <property type="project" value="InterPro"/>
</dbReference>
<dbReference type="RefSeq" id="WP_182776070.1">
    <property type="nucleotide sequence ID" value="NZ_BAAAHW010000042.1"/>
</dbReference>
<dbReference type="AlphaFoldDB" id="A0A7W3NPW6"/>
<keyword evidence="3" id="KW-0804">Transcription</keyword>
<dbReference type="SUPFAM" id="SSF46785">
    <property type="entry name" value="Winged helix' DNA-binding domain"/>
    <property type="match status" value="1"/>
</dbReference>
<feature type="region of interest" description="Disordered" evidence="4">
    <location>
        <begin position="1"/>
        <end position="21"/>
    </location>
</feature>
<evidence type="ECO:0000259" key="5">
    <source>
        <dbReference type="PROSITE" id="PS50949"/>
    </source>
</evidence>
<dbReference type="PROSITE" id="PS50949">
    <property type="entry name" value="HTH_GNTR"/>
    <property type="match status" value="1"/>
</dbReference>
<dbReference type="PANTHER" id="PTHR43537">
    <property type="entry name" value="TRANSCRIPTIONAL REGULATOR, GNTR FAMILY"/>
    <property type="match status" value="1"/>
</dbReference>
<evidence type="ECO:0000256" key="4">
    <source>
        <dbReference type="SAM" id="MobiDB-lite"/>
    </source>
</evidence>
<proteinExistence type="predicted"/>
<dbReference type="CDD" id="cd07377">
    <property type="entry name" value="WHTH_GntR"/>
    <property type="match status" value="1"/>
</dbReference>
<dbReference type="Proteomes" id="UP000577386">
    <property type="component" value="Unassembled WGS sequence"/>
</dbReference>
<feature type="domain" description="HTH gntR-type" evidence="5">
    <location>
        <begin position="15"/>
        <end position="84"/>
    </location>
</feature>
<dbReference type="Pfam" id="PF00392">
    <property type="entry name" value="GntR"/>
    <property type="match status" value="1"/>
</dbReference>